<feature type="domain" description="Asteroid" evidence="2">
    <location>
        <begin position="136"/>
        <end position="198"/>
    </location>
</feature>
<dbReference type="SUPFAM" id="SSF88723">
    <property type="entry name" value="PIN domain-like"/>
    <property type="match status" value="1"/>
</dbReference>
<evidence type="ECO:0000313" key="3">
    <source>
        <dbReference type="EMBL" id="KAL3858974.1"/>
    </source>
</evidence>
<name>A0ABD3VBL0_SINWO</name>
<accession>A0ABD3VBL0</accession>
<evidence type="ECO:0000313" key="4">
    <source>
        <dbReference type="Proteomes" id="UP001634394"/>
    </source>
</evidence>
<protein>
    <recommendedName>
        <fullName evidence="2">Asteroid domain-containing protein</fullName>
    </recommendedName>
</protein>
<dbReference type="PANTHER" id="PTHR15665:SF1">
    <property type="entry name" value="PROTEIN ASTEROID HOMOLOG 1"/>
    <property type="match status" value="1"/>
</dbReference>
<evidence type="ECO:0000256" key="1">
    <source>
        <dbReference type="ARBA" id="ARBA00007398"/>
    </source>
</evidence>
<dbReference type="InterPro" id="IPR029060">
    <property type="entry name" value="PIN-like_dom_sf"/>
</dbReference>
<dbReference type="Proteomes" id="UP001634394">
    <property type="component" value="Unassembled WGS sequence"/>
</dbReference>
<dbReference type="EMBL" id="JBJQND010000012">
    <property type="protein sequence ID" value="KAL3858973.1"/>
    <property type="molecule type" value="Genomic_DNA"/>
</dbReference>
<comment type="caution">
    <text evidence="3">The sequence shown here is derived from an EMBL/GenBank/DDBJ whole genome shotgun (WGS) entry which is preliminary data.</text>
</comment>
<comment type="similarity">
    <text evidence="1">Belongs to the asteroid family.</text>
</comment>
<dbReference type="InterPro" id="IPR026832">
    <property type="entry name" value="Asteroid"/>
</dbReference>
<dbReference type="PANTHER" id="PTHR15665">
    <property type="entry name" value="ASTEROID PROTEIN"/>
    <property type="match status" value="1"/>
</dbReference>
<proteinExistence type="inferred from homology"/>
<dbReference type="Gene3D" id="3.40.50.1010">
    <property type="entry name" value="5'-nuclease"/>
    <property type="match status" value="1"/>
</dbReference>
<dbReference type="InterPro" id="IPR039436">
    <property type="entry name" value="Asteroid_dom"/>
</dbReference>
<evidence type="ECO:0000259" key="2">
    <source>
        <dbReference type="Pfam" id="PF12813"/>
    </source>
</evidence>
<organism evidence="3 4">
    <name type="scientific">Sinanodonta woodiana</name>
    <name type="common">Chinese pond mussel</name>
    <name type="synonym">Anodonta woodiana</name>
    <dbReference type="NCBI Taxonomy" id="1069815"/>
    <lineage>
        <taxon>Eukaryota</taxon>
        <taxon>Metazoa</taxon>
        <taxon>Spiralia</taxon>
        <taxon>Lophotrochozoa</taxon>
        <taxon>Mollusca</taxon>
        <taxon>Bivalvia</taxon>
        <taxon>Autobranchia</taxon>
        <taxon>Heteroconchia</taxon>
        <taxon>Palaeoheterodonta</taxon>
        <taxon>Unionida</taxon>
        <taxon>Unionoidea</taxon>
        <taxon>Unionidae</taxon>
        <taxon>Unioninae</taxon>
        <taxon>Sinanodonta</taxon>
    </lineage>
</organism>
<reference evidence="3 4" key="1">
    <citation type="submission" date="2024-11" db="EMBL/GenBank/DDBJ databases">
        <title>Chromosome-level genome assembly of the freshwater bivalve Anodonta woodiana.</title>
        <authorList>
            <person name="Chen X."/>
        </authorList>
    </citation>
    <scope>NUCLEOTIDE SEQUENCE [LARGE SCALE GENOMIC DNA]</scope>
    <source>
        <strain evidence="3">MN2024</strain>
        <tissue evidence="3">Gills</tissue>
    </source>
</reference>
<dbReference type="EMBL" id="JBJQND010000012">
    <property type="protein sequence ID" value="KAL3858974.1"/>
    <property type="molecule type" value="Genomic_DNA"/>
</dbReference>
<keyword evidence="4" id="KW-1185">Reference proteome</keyword>
<dbReference type="Pfam" id="PF12813">
    <property type="entry name" value="XPG_I_2"/>
    <property type="match status" value="1"/>
</dbReference>
<sequence>MGIRGLTAFIDNNPQFLQDYKLRDTRVVIDGKNFYFFLYDFFNIACHYGGDYNVFCKRVRQVFSHFRTCNISPYLVFDGGYEPSDRKLATVLARASKRRYIASFISHGGGGNILPLLTYEAFCNVVKEMDIPHVSCVYEADDQIAALANDWNCPVLSNDSDFYVFDLKGGFIPLDYIDFNLCSVKSHEDVGKSGESDHYLQVKIYHTDNLVKSFNGLDKTVLPLLATLLGNDYVDRTSFEAFYKKIKYPKHSTKHLVLPKKHRHLIGLMHWLNCLSSIESGLEQVLELTPKDKRDVLKDTILRSMEGYTNNYTYKYLNLVKFFTERDTTELAEMGELCDYYGNPLPAWFTTALRTCQIPIVLQNVAVLHRVILNCQVEQMTETSASRCSAKVRQIVYGLVMSSNDGRSATKSNTVGKGSRDISVEEYDREMKNLKKFYMEPIKEIPGCEDAPSLEEIPKLSQNHRQDIIFSSLGIPRDILIDNMMPLSLVFFAIWIWVQNSVPKISLNHLKAYIVNLIMLHLKDWRDGNGKVSEPREMLDSQFHLVFRELSEKDLNQLWTNLEKFLKKQEHTKKNPIEPDVIHGYSQLQACLHDMICLNRLLLCPFPTPCLELIFNGTFLYSFCRELHCRINPDLYITELLLKNNPVLHLYHNLLTALTRVVPLQFVEQSVPHKKKNCGKNAKKKRKKEENLLEKAKLESSTCTETAEIETNVVSVEINCPIDNRFSLLNLDDESGEQVLS</sequence>
<dbReference type="AlphaFoldDB" id="A0ABD3VBL0"/>
<gene>
    <name evidence="3" type="ORF">ACJMK2_009218</name>
</gene>